<evidence type="ECO:0000256" key="1">
    <source>
        <dbReference type="ARBA" id="ARBA00005234"/>
    </source>
</evidence>
<dbReference type="AlphaFoldDB" id="A0AAN8JJT8"/>
<feature type="domain" description="Ubiquitin-like protease family profile" evidence="4">
    <location>
        <begin position="97"/>
        <end position="243"/>
    </location>
</feature>
<evidence type="ECO:0000313" key="5">
    <source>
        <dbReference type="EMBL" id="KAK6179251.1"/>
    </source>
</evidence>
<name>A0AAN8JJT8_PATCE</name>
<keyword evidence="3" id="KW-0378">Hydrolase</keyword>
<dbReference type="PROSITE" id="PS50600">
    <property type="entry name" value="ULP_PROTEASE"/>
    <property type="match status" value="1"/>
</dbReference>
<dbReference type="Pfam" id="PF02902">
    <property type="entry name" value="Peptidase_C48"/>
    <property type="match status" value="1"/>
</dbReference>
<protein>
    <recommendedName>
        <fullName evidence="4">Ubiquitin-like protease family profile domain-containing protein</fullName>
    </recommendedName>
</protein>
<sequence length="279" mass="32076">MNMSKREERLFGGHSAVKQAEQDLRRQKGFLAVFNKLFRRNRKKKLRKEMCSSVDTGLSSNKDCVNIEIRQRSLSVNDIDVMNITKPKGTWLYVSDVILTNADRTEILDGKCLNDDIIHAAQLLLKKQFPGIHGLQDPNHAPVKTGMNLTSPLKFNPVEEPCAQIHHNGRNHWVTSIKDSPDSDILLLDSAYYKDTITASLQIQFQQIYRTNMPKLSVTIPRVPKQLNKYDCGVYAIAFLTEYCFRNYLGEYKISFKTEQMRPHLVKCLSRGKMSPFPR</sequence>
<proteinExistence type="inferred from homology"/>
<reference evidence="5 6" key="1">
    <citation type="submission" date="2024-01" db="EMBL/GenBank/DDBJ databases">
        <title>The genome of the rayed Mediterranean limpet Patella caerulea (Linnaeus, 1758).</title>
        <authorList>
            <person name="Anh-Thu Weber A."/>
            <person name="Halstead-Nussloch G."/>
        </authorList>
    </citation>
    <scope>NUCLEOTIDE SEQUENCE [LARGE SCALE GENOMIC DNA]</scope>
    <source>
        <strain evidence="5">AATW-2023a</strain>
        <tissue evidence="5">Whole specimen</tissue>
    </source>
</reference>
<dbReference type="InterPro" id="IPR003653">
    <property type="entry name" value="Peptidase_C48_C"/>
</dbReference>
<keyword evidence="6" id="KW-1185">Reference proteome</keyword>
<dbReference type="EMBL" id="JAZGQO010000008">
    <property type="protein sequence ID" value="KAK6179251.1"/>
    <property type="molecule type" value="Genomic_DNA"/>
</dbReference>
<dbReference type="Gene3D" id="3.40.395.10">
    <property type="entry name" value="Adenoviral Proteinase, Chain A"/>
    <property type="match status" value="1"/>
</dbReference>
<dbReference type="GO" id="GO:0008234">
    <property type="term" value="F:cysteine-type peptidase activity"/>
    <property type="evidence" value="ECO:0007669"/>
    <property type="project" value="InterPro"/>
</dbReference>
<keyword evidence="2" id="KW-0645">Protease</keyword>
<accession>A0AAN8JJT8</accession>
<dbReference type="InterPro" id="IPR038765">
    <property type="entry name" value="Papain-like_cys_pep_sf"/>
</dbReference>
<gene>
    <name evidence="5" type="ORF">SNE40_011655</name>
</gene>
<dbReference type="PANTHER" id="PTHR34718:SF2">
    <property type="entry name" value="PHD-TYPE DOMAIN-CONTAINING PROTEIN"/>
    <property type="match status" value="1"/>
</dbReference>
<dbReference type="Proteomes" id="UP001347796">
    <property type="component" value="Unassembled WGS sequence"/>
</dbReference>
<comment type="caution">
    <text evidence="5">The sequence shown here is derived from an EMBL/GenBank/DDBJ whole genome shotgun (WGS) entry which is preliminary data.</text>
</comment>
<organism evidence="5 6">
    <name type="scientific">Patella caerulea</name>
    <name type="common">Rayed Mediterranean limpet</name>
    <dbReference type="NCBI Taxonomy" id="87958"/>
    <lineage>
        <taxon>Eukaryota</taxon>
        <taxon>Metazoa</taxon>
        <taxon>Spiralia</taxon>
        <taxon>Lophotrochozoa</taxon>
        <taxon>Mollusca</taxon>
        <taxon>Gastropoda</taxon>
        <taxon>Patellogastropoda</taxon>
        <taxon>Patelloidea</taxon>
        <taxon>Patellidae</taxon>
        <taxon>Patella</taxon>
    </lineage>
</organism>
<evidence type="ECO:0000259" key="4">
    <source>
        <dbReference type="PROSITE" id="PS50600"/>
    </source>
</evidence>
<evidence type="ECO:0000256" key="2">
    <source>
        <dbReference type="ARBA" id="ARBA00022670"/>
    </source>
</evidence>
<evidence type="ECO:0000256" key="3">
    <source>
        <dbReference type="ARBA" id="ARBA00022801"/>
    </source>
</evidence>
<comment type="similarity">
    <text evidence="1">Belongs to the peptidase C48 family.</text>
</comment>
<dbReference type="SUPFAM" id="SSF54001">
    <property type="entry name" value="Cysteine proteinases"/>
    <property type="match status" value="1"/>
</dbReference>
<dbReference type="GO" id="GO:0006508">
    <property type="term" value="P:proteolysis"/>
    <property type="evidence" value="ECO:0007669"/>
    <property type="project" value="UniProtKB-KW"/>
</dbReference>
<dbReference type="PANTHER" id="PTHR34718">
    <property type="entry name" value="PHD-TYPE DOMAIN-CONTAINING PROTEIN"/>
    <property type="match status" value="1"/>
</dbReference>
<evidence type="ECO:0000313" key="6">
    <source>
        <dbReference type="Proteomes" id="UP001347796"/>
    </source>
</evidence>